<comment type="caution">
    <text evidence="1">The sequence shown here is derived from an EMBL/GenBank/DDBJ whole genome shotgun (WGS) entry which is preliminary data.</text>
</comment>
<dbReference type="Proteomes" id="UP000317940">
    <property type="component" value="Unassembled WGS sequence"/>
</dbReference>
<keyword evidence="2" id="KW-1185">Reference proteome</keyword>
<dbReference type="RefSeq" id="WP_145908989.1">
    <property type="nucleotide sequence ID" value="NZ_BAAAMZ010000010.1"/>
</dbReference>
<name>A0A561TWA9_9ACTN</name>
<dbReference type="AlphaFoldDB" id="A0A561TWA9"/>
<accession>A0A561TWA9</accession>
<dbReference type="OrthoDB" id="4073030at2"/>
<protein>
    <submittedName>
        <fullName evidence="1">Uncharacterized protein</fullName>
    </submittedName>
</protein>
<proteinExistence type="predicted"/>
<gene>
    <name evidence="1" type="ORF">FHX73_12506</name>
</gene>
<organism evidence="1 2">
    <name type="scientific">Kitasatospora viridis</name>
    <dbReference type="NCBI Taxonomy" id="281105"/>
    <lineage>
        <taxon>Bacteria</taxon>
        <taxon>Bacillati</taxon>
        <taxon>Actinomycetota</taxon>
        <taxon>Actinomycetes</taxon>
        <taxon>Kitasatosporales</taxon>
        <taxon>Streptomycetaceae</taxon>
        <taxon>Kitasatospora</taxon>
    </lineage>
</organism>
<sequence length="258" mass="26292">MGKILRRSFAALAAGALAADLGYTFVLLNRPMPDRGAPSGLPSTEGYTGSVVVGADDRTLFVGGFGGVCDEDFTPVATESAGSVALSIKVTAAPGSGSDGACSAGQVTSASVRLNQPLGSRALVDGDGGATLASFDGSRLLRPAKLPPGYRLMSTAPYQASSGAVGAIQHWGSDKLLGQLELIQLDGPLSDVHSFYDSSDTGYQTSPPLTVRGQPATQYSATGRVGWTEGGEAMLMTWFTTDPQPSTASVIAIADSSP</sequence>
<evidence type="ECO:0000313" key="2">
    <source>
        <dbReference type="Proteomes" id="UP000317940"/>
    </source>
</evidence>
<evidence type="ECO:0000313" key="1">
    <source>
        <dbReference type="EMBL" id="TWF91391.1"/>
    </source>
</evidence>
<reference evidence="1 2" key="1">
    <citation type="submission" date="2019-06" db="EMBL/GenBank/DDBJ databases">
        <title>Sequencing the genomes of 1000 actinobacteria strains.</title>
        <authorList>
            <person name="Klenk H.-P."/>
        </authorList>
    </citation>
    <scope>NUCLEOTIDE SEQUENCE [LARGE SCALE GENOMIC DNA]</scope>
    <source>
        <strain evidence="1 2">DSM 44826</strain>
    </source>
</reference>
<dbReference type="EMBL" id="VIWT01000002">
    <property type="protein sequence ID" value="TWF91391.1"/>
    <property type="molecule type" value="Genomic_DNA"/>
</dbReference>